<dbReference type="InterPro" id="IPR018615">
    <property type="entry name" value="Ribosomal_mL55"/>
</dbReference>
<dbReference type="InterPro" id="IPR044884">
    <property type="entry name" value="Ribosomal_mL55_sf"/>
</dbReference>
<proteinExistence type="predicted"/>
<dbReference type="EnsemblMetazoa" id="SSS_7177s_mrna">
    <property type="protein sequence ID" value="KAF7496183.1"/>
    <property type="gene ID" value="SSS_7177"/>
</dbReference>
<sequence length="279" mass="32870">MFLLSIACWLSFSLIVSCIDFNHNKIDKDNRRIDRIDSLAKCIVPKENSIPRRKVQTRSSSEENRKRKNFKLLKTKSKSIKEIRSRENSCRSQRFRIRNRPSLGMPFSLSTSYCKNPMETISSSINESQSSTIIKSSGSGYYAILMKQMKIFDSLKLFSKMFLSIIRSRAIRNVLLQINCKIHSNRVAVCRTRRKPNEYLRSFPIRIVFQDGSTINARHHVPCEIIKLPILFDECKNEQEQREWNDRRKKKEIITIIKDDTDINLDRSKYLKTIRSRNK</sequence>
<dbReference type="GO" id="GO:0005762">
    <property type="term" value="C:mitochondrial large ribosomal subunit"/>
    <property type="evidence" value="ECO:0007669"/>
    <property type="project" value="InterPro"/>
</dbReference>
<reference evidence="3" key="3">
    <citation type="submission" date="2022-06" db="UniProtKB">
        <authorList>
            <consortium name="EnsemblMetazoa"/>
        </authorList>
    </citation>
    <scope>IDENTIFICATION</scope>
</reference>
<gene>
    <name evidence="2" type="ORF">SSS_7177</name>
</gene>
<keyword evidence="4" id="KW-1185">Reference proteome</keyword>
<feature type="signal peptide" evidence="1">
    <location>
        <begin position="1"/>
        <end position="18"/>
    </location>
</feature>
<dbReference type="PANTHER" id="PTHR34095">
    <property type="entry name" value="39S RIBOSOMAL PROTEIN L55, MITOCHONDRIAL"/>
    <property type="match status" value="1"/>
</dbReference>
<dbReference type="EMBL" id="WVUK01000023">
    <property type="protein sequence ID" value="KAF7496183.1"/>
    <property type="molecule type" value="Genomic_DNA"/>
</dbReference>
<evidence type="ECO:0000313" key="4">
    <source>
        <dbReference type="Proteomes" id="UP000070412"/>
    </source>
</evidence>
<reference evidence="2" key="2">
    <citation type="submission" date="2020-01" db="EMBL/GenBank/DDBJ databases">
        <authorList>
            <person name="Korhonen P.K.K."/>
            <person name="Guangxu M.G."/>
            <person name="Wang T.W."/>
            <person name="Stroehlein A.J.S."/>
            <person name="Young N.D."/>
            <person name="Ang C.-S.A."/>
            <person name="Fernando D.W.F."/>
            <person name="Lu H.L."/>
            <person name="Taylor S.T."/>
            <person name="Ehtesham M.E.M."/>
            <person name="Najaraj S.H.N."/>
            <person name="Harsha G.H.G."/>
            <person name="Madugundu A.M."/>
            <person name="Renuse S.R."/>
            <person name="Holt D.H."/>
            <person name="Pandey A.P."/>
            <person name="Papenfuss A.P."/>
            <person name="Gasser R.B.G."/>
            <person name="Fischer K.F."/>
        </authorList>
    </citation>
    <scope>NUCLEOTIDE SEQUENCE</scope>
    <source>
        <strain evidence="2">SSS_KF_BRIS2020</strain>
    </source>
</reference>
<evidence type="ECO:0000256" key="1">
    <source>
        <dbReference type="SAM" id="SignalP"/>
    </source>
</evidence>
<evidence type="ECO:0000313" key="2">
    <source>
        <dbReference type="EMBL" id="KAF7496183.1"/>
    </source>
</evidence>
<dbReference type="Proteomes" id="UP000070412">
    <property type="component" value="Unassembled WGS sequence"/>
</dbReference>
<dbReference type="OrthoDB" id="9986315at2759"/>
<reference evidence="4" key="1">
    <citation type="journal article" date="2020" name="PLoS Negl. Trop. Dis.">
        <title>High-quality nuclear genome for Sarcoptes scabiei-A critical resource for a neglected parasite.</title>
        <authorList>
            <person name="Korhonen P.K."/>
            <person name="Gasser R.B."/>
            <person name="Ma G."/>
            <person name="Wang T."/>
            <person name="Stroehlein A.J."/>
            <person name="Young N.D."/>
            <person name="Ang C.S."/>
            <person name="Fernando D.D."/>
            <person name="Lu H.C."/>
            <person name="Taylor S."/>
            <person name="Reynolds S.L."/>
            <person name="Mofiz E."/>
            <person name="Najaraj S.H."/>
            <person name="Gowda H."/>
            <person name="Madugundu A."/>
            <person name="Renuse S."/>
            <person name="Holt D."/>
            <person name="Pandey A."/>
            <person name="Papenfuss A.T."/>
            <person name="Fischer K."/>
        </authorList>
    </citation>
    <scope>NUCLEOTIDE SEQUENCE [LARGE SCALE GENOMIC DNA]</scope>
</reference>
<dbReference type="Gene3D" id="6.20.130.20">
    <property type="entry name" value="Mitochondrial ribosomal protein L55"/>
    <property type="match status" value="1"/>
</dbReference>
<name>A0A834VJ80_SARSC</name>
<accession>A0A834VJ80</accession>
<dbReference type="GO" id="GO:0006412">
    <property type="term" value="P:translation"/>
    <property type="evidence" value="ECO:0007669"/>
    <property type="project" value="TreeGrafter"/>
</dbReference>
<dbReference type="Pfam" id="PF09776">
    <property type="entry name" value="Mitoc_L55"/>
    <property type="match status" value="1"/>
</dbReference>
<keyword evidence="1" id="KW-0732">Signal</keyword>
<organism evidence="2">
    <name type="scientific">Sarcoptes scabiei</name>
    <name type="common">Itch mite</name>
    <name type="synonym">Acarus scabiei</name>
    <dbReference type="NCBI Taxonomy" id="52283"/>
    <lineage>
        <taxon>Eukaryota</taxon>
        <taxon>Metazoa</taxon>
        <taxon>Ecdysozoa</taxon>
        <taxon>Arthropoda</taxon>
        <taxon>Chelicerata</taxon>
        <taxon>Arachnida</taxon>
        <taxon>Acari</taxon>
        <taxon>Acariformes</taxon>
        <taxon>Sarcoptiformes</taxon>
        <taxon>Astigmata</taxon>
        <taxon>Psoroptidia</taxon>
        <taxon>Sarcoptoidea</taxon>
        <taxon>Sarcoptidae</taxon>
        <taxon>Sarcoptinae</taxon>
        <taxon>Sarcoptes</taxon>
    </lineage>
</organism>
<evidence type="ECO:0008006" key="5">
    <source>
        <dbReference type="Google" id="ProtNLM"/>
    </source>
</evidence>
<dbReference type="AlphaFoldDB" id="A0A834VJ80"/>
<protein>
    <recommendedName>
        <fullName evidence="5">39S ribosomal protein L55, mitochondrial-like protein</fullName>
    </recommendedName>
</protein>
<dbReference type="PANTHER" id="PTHR34095:SF1">
    <property type="entry name" value="LARGE RIBOSOMAL SUBUNIT PROTEIN ML55"/>
    <property type="match status" value="1"/>
</dbReference>
<dbReference type="GO" id="GO:0003735">
    <property type="term" value="F:structural constituent of ribosome"/>
    <property type="evidence" value="ECO:0007669"/>
    <property type="project" value="InterPro"/>
</dbReference>
<evidence type="ECO:0000313" key="3">
    <source>
        <dbReference type="EnsemblMetazoa" id="KAF7496183.1"/>
    </source>
</evidence>
<feature type="chain" id="PRO_5038316252" description="39S ribosomal protein L55, mitochondrial-like protein" evidence="1">
    <location>
        <begin position="19"/>
        <end position="279"/>
    </location>
</feature>